<keyword evidence="2" id="KW-0723">Serine/threonine-protein kinase</keyword>
<feature type="domain" description="Protein kinase" evidence="10">
    <location>
        <begin position="157"/>
        <end position="419"/>
    </location>
</feature>
<feature type="region of interest" description="Disordered" evidence="9">
    <location>
        <begin position="32"/>
        <end position="75"/>
    </location>
</feature>
<comment type="catalytic activity">
    <reaction evidence="8">
        <text>L-seryl-[protein] + ATP = O-phospho-L-seryl-[protein] + ADP + H(+)</text>
        <dbReference type="Rhea" id="RHEA:17989"/>
        <dbReference type="Rhea" id="RHEA-COMP:9863"/>
        <dbReference type="Rhea" id="RHEA-COMP:11604"/>
        <dbReference type="ChEBI" id="CHEBI:15378"/>
        <dbReference type="ChEBI" id="CHEBI:29999"/>
        <dbReference type="ChEBI" id="CHEBI:30616"/>
        <dbReference type="ChEBI" id="CHEBI:83421"/>
        <dbReference type="ChEBI" id="CHEBI:456216"/>
        <dbReference type="EC" id="2.7.11.1"/>
    </reaction>
</comment>
<protein>
    <recommendedName>
        <fullName evidence="1">non-specific serine/threonine protein kinase</fullName>
        <ecNumber evidence="1">2.7.11.1</ecNumber>
    </recommendedName>
</protein>
<evidence type="ECO:0000256" key="2">
    <source>
        <dbReference type="ARBA" id="ARBA00022527"/>
    </source>
</evidence>
<dbReference type="Pfam" id="PF00069">
    <property type="entry name" value="Pkinase"/>
    <property type="match status" value="1"/>
</dbReference>
<proteinExistence type="predicted"/>
<keyword evidence="4" id="KW-0547">Nucleotide-binding</keyword>
<evidence type="ECO:0000256" key="5">
    <source>
        <dbReference type="ARBA" id="ARBA00022777"/>
    </source>
</evidence>
<evidence type="ECO:0000313" key="11">
    <source>
        <dbReference type="EMBL" id="WUQ82399.1"/>
    </source>
</evidence>
<organism evidence="11 12">
    <name type="scientific">Kitasatospora purpeofusca</name>
    <dbReference type="NCBI Taxonomy" id="67352"/>
    <lineage>
        <taxon>Bacteria</taxon>
        <taxon>Bacillati</taxon>
        <taxon>Actinomycetota</taxon>
        <taxon>Actinomycetes</taxon>
        <taxon>Kitasatosporales</taxon>
        <taxon>Streptomycetaceae</taxon>
        <taxon>Kitasatospora</taxon>
    </lineage>
</organism>
<dbReference type="Gene3D" id="1.25.40.10">
    <property type="entry name" value="Tetratricopeptide repeat domain"/>
    <property type="match status" value="1"/>
</dbReference>
<dbReference type="PANTHER" id="PTHR24363:SF0">
    <property type="entry name" value="SERINE_THREONINE KINASE LIKE DOMAIN CONTAINING 1"/>
    <property type="match status" value="1"/>
</dbReference>
<evidence type="ECO:0000256" key="1">
    <source>
        <dbReference type="ARBA" id="ARBA00012513"/>
    </source>
</evidence>
<keyword evidence="6" id="KW-0067">ATP-binding</keyword>
<evidence type="ECO:0000259" key="10">
    <source>
        <dbReference type="PROSITE" id="PS50011"/>
    </source>
</evidence>
<dbReference type="SMART" id="SM00220">
    <property type="entry name" value="S_TKc"/>
    <property type="match status" value="1"/>
</dbReference>
<dbReference type="InterPro" id="IPR011009">
    <property type="entry name" value="Kinase-like_dom_sf"/>
</dbReference>
<dbReference type="CDD" id="cd14014">
    <property type="entry name" value="STKc_PknB_like"/>
    <property type="match status" value="1"/>
</dbReference>
<keyword evidence="12" id="KW-1185">Reference proteome</keyword>
<dbReference type="Gene3D" id="3.30.200.20">
    <property type="entry name" value="Phosphorylase Kinase, domain 1"/>
    <property type="match status" value="1"/>
</dbReference>
<dbReference type="PROSITE" id="PS50011">
    <property type="entry name" value="PROTEIN_KINASE_DOM"/>
    <property type="match status" value="1"/>
</dbReference>
<dbReference type="PANTHER" id="PTHR24363">
    <property type="entry name" value="SERINE/THREONINE PROTEIN KINASE"/>
    <property type="match status" value="1"/>
</dbReference>
<dbReference type="SUPFAM" id="SSF56112">
    <property type="entry name" value="Protein kinase-like (PK-like)"/>
    <property type="match status" value="1"/>
</dbReference>
<sequence length="765" mass="83113">MNRCNRPGCGGELDATGYCGRCLVPPLVAAPKGGGRLPAGERAPGRPVPVSTNRGAVPSARPAAPVQPPRPSGDDPWWGLSLVTLPTIAGPEPDRAVRAAPRIPEERRLCPDPACRRPVGTGLDGQPSLLEGRCPYDGTAYSFVPRLSRGDLLSDRYRVEGCIGHGGFGWVYLAYDERLNNRPVALKGLIDAEDPTRVEAAAEEKRFLIDLRHDDIVDIYDFVTHEPAGGSRYGYHGYLVMEYVPGYSLERPELFGRLETEQVIGYVLRVLRAFQYLHDSQYLFCDLKPSNLMVYGSRIKLIDLGAVREAGAPGSGAYSEDYMAPELVVTGPTVATDLHTVGRTLESLFRWYTADPDSARFTSLRRLISRTTHDDPQLRFASAAELAGQLSGVLRELVSSRDSSQYTAPSLLFARSTTLIDSGLGAVPPLGRWTSTAALRAATEGSCRPLATAPPTPVTAAAGLPEPLVDARDSAAGFLRTSVSTDPAVALSQLASYADPVPASAHASSPEVELLRCRLHLRLDDLEAARAALDRARGLLRPGWRLNWHEGLIALAEQQFGGAEKMFTFCCQMLPGELAPRLALALCAEYRAATDEELDAAAAAYLSVWRTDSWHEGAAFGHARTRLRRGDRAGAVSALKQIPDTSPHHRAARIAALRIHTGRLDAGPEGLPDRADLAEAEQVLAALPLDEPERRRLGALLLEARLDRRRTSRPGRIASDDEVTEHELRLELEKEYRAFARGAPDGNLHTVLVDLANAVRPVTKR</sequence>
<dbReference type="Pfam" id="PF16918">
    <property type="entry name" value="PknG_TPR"/>
    <property type="match status" value="1"/>
</dbReference>
<evidence type="ECO:0000256" key="8">
    <source>
        <dbReference type="ARBA" id="ARBA00048679"/>
    </source>
</evidence>
<evidence type="ECO:0000256" key="7">
    <source>
        <dbReference type="ARBA" id="ARBA00047899"/>
    </source>
</evidence>
<evidence type="ECO:0000256" key="9">
    <source>
        <dbReference type="SAM" id="MobiDB-lite"/>
    </source>
</evidence>
<name>A0ABZ1TW99_9ACTN</name>
<accession>A0ABZ1TW99</accession>
<comment type="catalytic activity">
    <reaction evidence="7">
        <text>L-threonyl-[protein] + ATP = O-phospho-L-threonyl-[protein] + ADP + H(+)</text>
        <dbReference type="Rhea" id="RHEA:46608"/>
        <dbReference type="Rhea" id="RHEA-COMP:11060"/>
        <dbReference type="Rhea" id="RHEA-COMP:11605"/>
        <dbReference type="ChEBI" id="CHEBI:15378"/>
        <dbReference type="ChEBI" id="CHEBI:30013"/>
        <dbReference type="ChEBI" id="CHEBI:30616"/>
        <dbReference type="ChEBI" id="CHEBI:61977"/>
        <dbReference type="ChEBI" id="CHEBI:456216"/>
        <dbReference type="EC" id="2.7.11.1"/>
    </reaction>
</comment>
<dbReference type="RefSeq" id="WP_328953466.1">
    <property type="nucleotide sequence ID" value="NZ_CP108110.1"/>
</dbReference>
<dbReference type="SUPFAM" id="SSF48452">
    <property type="entry name" value="TPR-like"/>
    <property type="match status" value="1"/>
</dbReference>
<dbReference type="InterPro" id="IPR000719">
    <property type="entry name" value="Prot_kinase_dom"/>
</dbReference>
<keyword evidence="3" id="KW-0808">Transferase</keyword>
<keyword evidence="5 11" id="KW-0418">Kinase</keyword>
<evidence type="ECO:0000256" key="3">
    <source>
        <dbReference type="ARBA" id="ARBA00022679"/>
    </source>
</evidence>
<evidence type="ECO:0000313" key="12">
    <source>
        <dbReference type="Proteomes" id="UP001432222"/>
    </source>
</evidence>
<evidence type="ECO:0000256" key="6">
    <source>
        <dbReference type="ARBA" id="ARBA00022840"/>
    </source>
</evidence>
<dbReference type="EC" id="2.7.11.1" evidence="1"/>
<gene>
    <name evidence="11" type="ORF">OHA16_05065</name>
</gene>
<dbReference type="InterPro" id="IPR031636">
    <property type="entry name" value="PknG_TPR"/>
</dbReference>
<dbReference type="GO" id="GO:0016301">
    <property type="term" value="F:kinase activity"/>
    <property type="evidence" value="ECO:0007669"/>
    <property type="project" value="UniProtKB-KW"/>
</dbReference>
<dbReference type="Proteomes" id="UP001432222">
    <property type="component" value="Chromosome"/>
</dbReference>
<dbReference type="InterPro" id="IPR031634">
    <property type="entry name" value="PknG_rubred"/>
</dbReference>
<dbReference type="Gene3D" id="1.10.510.10">
    <property type="entry name" value="Transferase(Phosphotransferase) domain 1"/>
    <property type="match status" value="1"/>
</dbReference>
<evidence type="ECO:0000256" key="4">
    <source>
        <dbReference type="ARBA" id="ARBA00022741"/>
    </source>
</evidence>
<dbReference type="EMBL" id="CP108110">
    <property type="protein sequence ID" value="WUQ82399.1"/>
    <property type="molecule type" value="Genomic_DNA"/>
</dbReference>
<dbReference type="Pfam" id="PF16919">
    <property type="entry name" value="PknG_rubred"/>
    <property type="match status" value="1"/>
</dbReference>
<dbReference type="InterPro" id="IPR011990">
    <property type="entry name" value="TPR-like_helical_dom_sf"/>
</dbReference>
<reference evidence="11" key="1">
    <citation type="submission" date="2022-10" db="EMBL/GenBank/DDBJ databases">
        <title>The complete genomes of actinobacterial strains from the NBC collection.</title>
        <authorList>
            <person name="Joergensen T.S."/>
            <person name="Alvarez Arevalo M."/>
            <person name="Sterndorff E.B."/>
            <person name="Faurdal D."/>
            <person name="Vuksanovic O."/>
            <person name="Mourched A.-S."/>
            <person name="Charusanti P."/>
            <person name="Shaw S."/>
            <person name="Blin K."/>
            <person name="Weber T."/>
        </authorList>
    </citation>
    <scope>NUCLEOTIDE SEQUENCE</scope>
    <source>
        <strain evidence="11">NBC_00222</strain>
    </source>
</reference>